<gene>
    <name evidence="1" type="ordered locus">SNE_A17890</name>
</gene>
<evidence type="ECO:0000313" key="2">
    <source>
        <dbReference type="Proteomes" id="UP000000496"/>
    </source>
</evidence>
<dbReference type="STRING" id="331113.SNE_A17890"/>
<accession>F8L9W0</accession>
<dbReference type="AlphaFoldDB" id="F8L9W0"/>
<name>F8L9W0_SIMNZ</name>
<reference key="1">
    <citation type="journal article" date="2011" name="Mol. Biol. Evol.">
        <title>Unity in variety -- the pan-genome of the Chlamydiae.</title>
        <authorList>
            <person name="Collingro A."/>
            <person name="Tischler P."/>
            <person name="Weinmaier T."/>
            <person name="Penz T."/>
            <person name="Heinz E."/>
            <person name="Brunham R.C."/>
            <person name="Read T.D."/>
            <person name="Bavoil P.M."/>
            <person name="Sachse K."/>
            <person name="Kahane S."/>
            <person name="Friedman M.G."/>
            <person name="Rattei T."/>
            <person name="Myers G.S.A."/>
            <person name="Horn M."/>
        </authorList>
    </citation>
    <scope>NUCLEOTIDE SEQUENCE</scope>
    <source>
        <strain>Z</strain>
    </source>
</reference>
<dbReference type="HOGENOM" id="CLU_650350_0_0_0"/>
<evidence type="ECO:0000313" key="1">
    <source>
        <dbReference type="EMBL" id="CCB89666.1"/>
    </source>
</evidence>
<dbReference type="KEGG" id="sng:SNE_A17890"/>
<sequence>MLPGIKFLGDSMSSDVSIDGPIVEEVSSFVFRDDSGFLATVQKCSELGRYYFWFLSDWIRDKISTPFVWIGQFLRDRLYFPLTHPDEGFQSNMNLAAHIKGLLTGAEPISPTKAFPKMEEVRQAFHIETIPILIKTEVQTTTFNLYVVESKEQVNGKGVRFFLFSFYDNYVEKDGEKLNWKPATIFELGAAPILILKALKEKGVTIDSLDLFSLGAVAFEGMRYLNGSDIDIIPKTVILDRAMSSTYKVVQNLYSFPMKHLLYGAAYSSNWDGDPEGACLEFFEKVSTSMTGRTVIQVEARNDHYFSGVGAYSSDFLSRLKELGMTTYSGKFYVPCYKESAHHALSRGLIYCNPKNSGTDVEQFLEMEPLEALSDALMRELYLNPNYSSGSYHQSLVVGGNAENLDILLLRVYAMLQSFVES</sequence>
<protein>
    <submittedName>
        <fullName evidence="1">Uncharacterized protein</fullName>
    </submittedName>
</protein>
<reference evidence="1 2" key="2">
    <citation type="journal article" date="2011" name="Mol. Biol. Evol.">
        <title>Unity in variety--the pan-genome of the Chlamydiae.</title>
        <authorList>
            <person name="Collingro A."/>
            <person name="Tischler P."/>
            <person name="Weinmaier T."/>
            <person name="Penz T."/>
            <person name="Heinz E."/>
            <person name="Brunham R.C."/>
            <person name="Read T.D."/>
            <person name="Bavoil P.M."/>
            <person name="Sachse K."/>
            <person name="Kahane S."/>
            <person name="Friedman M.G."/>
            <person name="Rattei T."/>
            <person name="Myers G.S."/>
            <person name="Horn M."/>
        </authorList>
    </citation>
    <scope>NUCLEOTIDE SEQUENCE [LARGE SCALE GENOMIC DNA]</scope>
    <source>
        <strain evidence="2">ATCC VR-1471 / Z</strain>
    </source>
</reference>
<proteinExistence type="predicted"/>
<organism evidence="1 2">
    <name type="scientific">Simkania negevensis (strain ATCC VR-1471 / DSM 27360 / Z)</name>
    <dbReference type="NCBI Taxonomy" id="331113"/>
    <lineage>
        <taxon>Bacteria</taxon>
        <taxon>Pseudomonadati</taxon>
        <taxon>Chlamydiota</taxon>
        <taxon>Chlamydiia</taxon>
        <taxon>Parachlamydiales</taxon>
        <taxon>Simkaniaceae</taxon>
        <taxon>Simkania</taxon>
    </lineage>
</organism>
<keyword evidence="2" id="KW-1185">Reference proteome</keyword>
<dbReference type="Proteomes" id="UP000000496">
    <property type="component" value="Chromosome gsn.131"/>
</dbReference>
<dbReference type="EMBL" id="FR872582">
    <property type="protein sequence ID" value="CCB89666.1"/>
    <property type="molecule type" value="Genomic_DNA"/>
</dbReference>